<keyword evidence="1" id="KW-1185">Reference proteome</keyword>
<proteinExistence type="predicted"/>
<accession>A0A0N5B5E7</accession>
<reference evidence="2" key="1">
    <citation type="submission" date="2017-02" db="UniProtKB">
        <authorList>
            <consortium name="WormBaseParasite"/>
        </authorList>
    </citation>
    <scope>IDENTIFICATION</scope>
</reference>
<dbReference type="AlphaFoldDB" id="A0A0N5B5E7"/>
<evidence type="ECO:0000313" key="1">
    <source>
        <dbReference type="Proteomes" id="UP000046392"/>
    </source>
</evidence>
<protein>
    <submittedName>
        <fullName evidence="2">SERPIN domain-containing protein</fullName>
    </submittedName>
</protein>
<dbReference type="WBParaSite" id="SPAL_0000129000.1">
    <property type="protein sequence ID" value="SPAL_0000129000.1"/>
    <property type="gene ID" value="SPAL_0000129000"/>
</dbReference>
<sequence>MPTTTVGKVTYYDNEPDETMDMFHSERISNKLAYSSIQSTMPNFVKTTNCPVVLMIAPATVICQQNDTIFGEMLGKLNINNDK</sequence>
<evidence type="ECO:0000313" key="2">
    <source>
        <dbReference type="WBParaSite" id="SPAL_0000129000.1"/>
    </source>
</evidence>
<dbReference type="Proteomes" id="UP000046392">
    <property type="component" value="Unplaced"/>
</dbReference>
<organism evidence="1 2">
    <name type="scientific">Strongyloides papillosus</name>
    <name type="common">Intestinal threadworm</name>
    <dbReference type="NCBI Taxonomy" id="174720"/>
    <lineage>
        <taxon>Eukaryota</taxon>
        <taxon>Metazoa</taxon>
        <taxon>Ecdysozoa</taxon>
        <taxon>Nematoda</taxon>
        <taxon>Chromadorea</taxon>
        <taxon>Rhabditida</taxon>
        <taxon>Tylenchina</taxon>
        <taxon>Panagrolaimomorpha</taxon>
        <taxon>Strongyloidoidea</taxon>
        <taxon>Strongyloididae</taxon>
        <taxon>Strongyloides</taxon>
    </lineage>
</organism>
<name>A0A0N5B5E7_STREA</name>